<reference evidence="1 2" key="1">
    <citation type="submission" date="2016-03" db="EMBL/GenBank/DDBJ databases">
        <authorList>
            <person name="Ploux O."/>
        </authorList>
    </citation>
    <scope>NUCLEOTIDE SEQUENCE [LARGE SCALE GENOMIC DNA]</scope>
    <source>
        <strain evidence="1 2">R-45371</strain>
    </source>
</reference>
<dbReference type="InterPro" id="IPR010260">
    <property type="entry name" value="AlpA"/>
</dbReference>
<dbReference type="EMBL" id="LUUH01000066">
    <property type="protein sequence ID" value="OAI01805.1"/>
    <property type="molecule type" value="Genomic_DNA"/>
</dbReference>
<evidence type="ECO:0000313" key="1">
    <source>
        <dbReference type="EMBL" id="OAI01805.1"/>
    </source>
</evidence>
<dbReference type="Proteomes" id="UP000077763">
    <property type="component" value="Unassembled WGS sequence"/>
</dbReference>
<comment type="caution">
    <text evidence="1">The sequence shown here is derived from an EMBL/GenBank/DDBJ whole genome shotgun (WGS) entry which is preliminary data.</text>
</comment>
<accession>A0A177M8X9</accession>
<dbReference type="Gene3D" id="1.10.238.160">
    <property type="match status" value="1"/>
</dbReference>
<dbReference type="Pfam" id="PF05930">
    <property type="entry name" value="Phage_AlpA"/>
    <property type="match status" value="1"/>
</dbReference>
<dbReference type="AlphaFoldDB" id="A0A177M8X9"/>
<organism evidence="1 2">
    <name type="scientific">Methylomonas methanica</name>
    <dbReference type="NCBI Taxonomy" id="421"/>
    <lineage>
        <taxon>Bacteria</taxon>
        <taxon>Pseudomonadati</taxon>
        <taxon>Pseudomonadota</taxon>
        <taxon>Gammaproteobacteria</taxon>
        <taxon>Methylococcales</taxon>
        <taxon>Methylococcaceae</taxon>
        <taxon>Methylomonas</taxon>
    </lineage>
</organism>
<protein>
    <submittedName>
        <fullName evidence="1">AlpA family transcriptional regulator</fullName>
    </submittedName>
</protein>
<name>A0A177M8X9_METMH</name>
<evidence type="ECO:0000313" key="2">
    <source>
        <dbReference type="Proteomes" id="UP000077763"/>
    </source>
</evidence>
<gene>
    <name evidence="1" type="ORF">A1353_00885</name>
</gene>
<sequence>MATSKTDLQNPQTAIVLGYLRIWQIVGDRKRGIEPLLPVGRSTFLAGVKSGKYPKPVKLGERTTAWKKADILALLDSVDGAA</sequence>
<dbReference type="RefSeq" id="WP_064037548.1">
    <property type="nucleotide sequence ID" value="NZ_LUUH01000066.1"/>
</dbReference>
<proteinExistence type="predicted"/>